<keyword evidence="1" id="KW-1133">Transmembrane helix</keyword>
<organism evidence="2 3">
    <name type="scientific">Cupriavidus pauculus</name>
    <dbReference type="NCBI Taxonomy" id="82633"/>
    <lineage>
        <taxon>Bacteria</taxon>
        <taxon>Pseudomonadati</taxon>
        <taxon>Pseudomonadota</taxon>
        <taxon>Betaproteobacteria</taxon>
        <taxon>Burkholderiales</taxon>
        <taxon>Burkholderiaceae</taxon>
        <taxon>Cupriavidus</taxon>
    </lineage>
</organism>
<dbReference type="Proteomes" id="UP000234341">
    <property type="component" value="Unassembled WGS sequence"/>
</dbReference>
<evidence type="ECO:0000313" key="3">
    <source>
        <dbReference type="Proteomes" id="UP000234341"/>
    </source>
</evidence>
<feature type="transmembrane region" description="Helical" evidence="1">
    <location>
        <begin position="200"/>
        <end position="220"/>
    </location>
</feature>
<gene>
    <name evidence="2" type="ORF">CYJ10_12260</name>
</gene>
<name>A0A2N5CDX6_9BURK</name>
<sequence>MWPSTLFEQGATMHDGLVLSPGGKLEFSHWVYDDEKEEGAYVREDLSDKALLYLMEPVTLEGDVRLMDVFRVAASTASVAQVFRRDFSFELLQEAAKVKVTPYSTEYSPTGLEYLELYQSWERNEKGECEGSSRWSFHGVGFVLREDMVKSGYIIRRAGNRVDWAIDLTPLADLLDIPLRINKKVLIHGRDMDSPTFDESVGAIVLTGVIVLFVLNLAVWSEFLL</sequence>
<keyword evidence="1" id="KW-0812">Transmembrane</keyword>
<dbReference type="AlphaFoldDB" id="A0A2N5CDX6"/>
<dbReference type="EMBL" id="PJRP01000004">
    <property type="protein sequence ID" value="PLQ00397.1"/>
    <property type="molecule type" value="Genomic_DNA"/>
</dbReference>
<comment type="caution">
    <text evidence="2">The sequence shown here is derived from an EMBL/GenBank/DDBJ whole genome shotgun (WGS) entry which is preliminary data.</text>
</comment>
<protein>
    <submittedName>
        <fullName evidence="2">Uncharacterized protein</fullName>
    </submittedName>
</protein>
<reference evidence="2 3" key="1">
    <citation type="submission" date="2017-12" db="EMBL/GenBank/DDBJ databases">
        <title>Genome sequence of the active heterotrophic nitrifier-denitrifier, Cupriavidus pauculus UM1.</title>
        <authorList>
            <person name="Putonti C."/>
            <person name="Castignetti D."/>
        </authorList>
    </citation>
    <scope>NUCLEOTIDE SEQUENCE [LARGE SCALE GENOMIC DNA]</scope>
    <source>
        <strain evidence="2 3">UM1</strain>
    </source>
</reference>
<keyword evidence="1" id="KW-0472">Membrane</keyword>
<accession>A0A2N5CDX6</accession>
<proteinExistence type="predicted"/>
<evidence type="ECO:0000313" key="2">
    <source>
        <dbReference type="EMBL" id="PLQ00397.1"/>
    </source>
</evidence>
<evidence type="ECO:0000256" key="1">
    <source>
        <dbReference type="SAM" id="Phobius"/>
    </source>
</evidence>